<dbReference type="EMBL" id="CP000828">
    <property type="protein sequence ID" value="ABW26910.1"/>
    <property type="molecule type" value="Genomic_DNA"/>
</dbReference>
<dbReference type="GO" id="GO:0004553">
    <property type="term" value="F:hydrolase activity, hydrolyzing O-glycosyl compounds"/>
    <property type="evidence" value="ECO:0007669"/>
    <property type="project" value="InterPro"/>
</dbReference>
<dbReference type="KEGG" id="amr:AM1_1890"/>
<evidence type="ECO:0000313" key="4">
    <source>
        <dbReference type="EMBL" id="ABW26910.1"/>
    </source>
</evidence>
<dbReference type="SUPFAM" id="SSF51445">
    <property type="entry name" value="(Trans)glycosidases"/>
    <property type="match status" value="1"/>
</dbReference>
<dbReference type="InterPro" id="IPR017853">
    <property type="entry name" value="GH"/>
</dbReference>
<evidence type="ECO:0000256" key="2">
    <source>
        <dbReference type="ARBA" id="ARBA00023295"/>
    </source>
</evidence>
<proteinExistence type="predicted"/>
<dbReference type="CAZy" id="GH39">
    <property type="family name" value="Glycoside Hydrolase Family 39"/>
</dbReference>
<dbReference type="HOGENOM" id="CLU_360810_0_0_3"/>
<feature type="domain" description="Glycoside hydrolase family 5" evidence="3">
    <location>
        <begin position="34"/>
        <end position="284"/>
    </location>
</feature>
<dbReference type="GO" id="GO:0000272">
    <property type="term" value="P:polysaccharide catabolic process"/>
    <property type="evidence" value="ECO:0007669"/>
    <property type="project" value="InterPro"/>
</dbReference>
<dbReference type="InterPro" id="IPR051923">
    <property type="entry name" value="Glycosyl_Hydrolase_39"/>
</dbReference>
<dbReference type="Gene3D" id="3.20.20.80">
    <property type="entry name" value="Glycosidases"/>
    <property type="match status" value="1"/>
</dbReference>
<dbReference type="PANTHER" id="PTHR12631">
    <property type="entry name" value="ALPHA-L-IDURONIDASE"/>
    <property type="match status" value="1"/>
</dbReference>
<keyword evidence="1" id="KW-0378">Hydrolase</keyword>
<name>B0CEE4_ACAM1</name>
<accession>B0CEE4</accession>
<dbReference type="PANTHER" id="PTHR12631:SF10">
    <property type="entry name" value="BETA-XYLOSIDASE-LIKE PROTEIN-RELATED"/>
    <property type="match status" value="1"/>
</dbReference>
<gene>
    <name evidence="4" type="ordered locus">AM1_1890</name>
</gene>
<keyword evidence="5" id="KW-1185">Reference proteome</keyword>
<evidence type="ECO:0000256" key="1">
    <source>
        <dbReference type="ARBA" id="ARBA00022801"/>
    </source>
</evidence>
<dbReference type="eggNOG" id="COG3664">
    <property type="taxonomic scope" value="Bacteria"/>
</dbReference>
<keyword evidence="2" id="KW-0326">Glycosidase</keyword>
<dbReference type="Proteomes" id="UP000000268">
    <property type="component" value="Chromosome"/>
</dbReference>
<dbReference type="AlphaFoldDB" id="B0CEE4"/>
<dbReference type="STRING" id="329726.AM1_1890"/>
<sequence>MGSISAQFNPKQLEVPDGFGVAIHFTDPKPGEMDLLEASGVRWIRADLVWLRTEVKKGQYDFSAYDRLLDQLERHNLRAIFILDYGNPLYDGGFSPHTDAGRQAFARWAVAAVKHFQGRGVVWEMYNEPNILPFWSPRPNVQDYIKLAKTVGKAIHRVYPQEVIIGPALAGSVNKPGRQEFLEACFQAGLLEDWSAVSIHPYRITRPETVTRDYRQLRLLIAKYAPPGKKIPIIAGEWGYPSSTAWRQGKVIDPTTQAKYLGRQWLNNLANEIPLSIWYDWQNNGPKAEDPEHNYGLIGYADPKQNRPTYEVKPAYRAAQALNQSLKGFQFNKRLDVGRADDYVLLFNQGNQVKIAAWTTAQSPHTTVIPTSPGSFRALDYLGQNPKTLKATTQGLSLSLTDAPQYLTPTQPNALLQLAAAWETLPLEQVVPGSQTIDVPLRLRNPLSTPIQVNTGTQIATIPPRQTQSLVTTVTPSRQGKAQPLRLEWQVRGLGVLTQRTDLLLTNPLTATILPMGANQLTVVLQNPAGTALKGRATLTNLQGLGVTTRSQPIQFASGETQKYLKFKARRTQSTYQAGLEVTEGGTLHTFPPQQFKTVINFADLNAKTVGQALQTIPGGDAKVRSQQSLTVIPSASRYATTVGRNVLKITYQFQAGWKYLHLLPTRQYQSRLSIQGRPQSLGLWIHGDGSGNQISLRYQDKTGQIFQPKSQVITWKGWRYITFALDGQDATVWGGAADGIVHYPMQLNSLLAIDNAKKQVTSGEIYVGQPTLVW</sequence>
<organism evidence="4 5">
    <name type="scientific">Acaryochloris marina (strain MBIC 11017)</name>
    <dbReference type="NCBI Taxonomy" id="329726"/>
    <lineage>
        <taxon>Bacteria</taxon>
        <taxon>Bacillati</taxon>
        <taxon>Cyanobacteriota</taxon>
        <taxon>Cyanophyceae</taxon>
        <taxon>Acaryochloridales</taxon>
        <taxon>Acaryochloridaceae</taxon>
        <taxon>Acaryochloris</taxon>
    </lineage>
</organism>
<evidence type="ECO:0000313" key="5">
    <source>
        <dbReference type="Proteomes" id="UP000000268"/>
    </source>
</evidence>
<dbReference type="Pfam" id="PF00150">
    <property type="entry name" value="Cellulase"/>
    <property type="match status" value="1"/>
</dbReference>
<evidence type="ECO:0000259" key="3">
    <source>
        <dbReference type="Pfam" id="PF00150"/>
    </source>
</evidence>
<protein>
    <recommendedName>
        <fullName evidence="3">Glycoside hydrolase family 5 domain-containing protein</fullName>
    </recommendedName>
</protein>
<dbReference type="InterPro" id="IPR001547">
    <property type="entry name" value="Glyco_hydro_5"/>
</dbReference>
<reference evidence="4 5" key="1">
    <citation type="journal article" date="2008" name="Proc. Natl. Acad. Sci. U.S.A.">
        <title>Niche adaptation and genome expansion in the chlorophyll d-producing cyanobacterium Acaryochloris marina.</title>
        <authorList>
            <person name="Swingley W.D."/>
            <person name="Chen M."/>
            <person name="Cheung P.C."/>
            <person name="Conrad A.L."/>
            <person name="Dejesa L.C."/>
            <person name="Hao J."/>
            <person name="Honchak B.M."/>
            <person name="Karbach L.E."/>
            <person name="Kurdoglu A."/>
            <person name="Lahiri S."/>
            <person name="Mastrian S.D."/>
            <person name="Miyashita H."/>
            <person name="Page L."/>
            <person name="Ramakrishna P."/>
            <person name="Satoh S."/>
            <person name="Sattley W.M."/>
            <person name="Shimada Y."/>
            <person name="Taylor H.L."/>
            <person name="Tomo T."/>
            <person name="Tsuchiya T."/>
            <person name="Wang Z.T."/>
            <person name="Raymond J."/>
            <person name="Mimuro M."/>
            <person name="Blankenship R.E."/>
            <person name="Touchman J.W."/>
        </authorList>
    </citation>
    <scope>NUCLEOTIDE SEQUENCE [LARGE SCALE GENOMIC DNA]</scope>
    <source>
        <strain evidence="5">MBIC 11017</strain>
    </source>
</reference>
<dbReference type="OrthoDB" id="9776971at2"/>